<reference evidence="2" key="1">
    <citation type="journal article" date="2013" name="PLoS ONE">
        <title>Direct detection of alternative open reading frames translation products in human significantly expands the proteome.</title>
        <authorList>
            <person name="Vanderperre B."/>
            <person name="Lucier J.-F."/>
            <person name="Motard J."/>
            <person name="Tremblay G."/>
            <person name="Vanderperre S."/>
            <person name="Wisztorski M."/>
            <person name="Salzet M."/>
            <person name="Boisvert F.-M."/>
            <person name="Roucou X."/>
        </authorList>
    </citation>
    <scope>NUCLEOTIDE SEQUENCE</scope>
</reference>
<dbReference type="ChiTaRS" id="LZTFL1">
    <property type="organism name" value="human"/>
</dbReference>
<name>L8EB17_HUMAN</name>
<sequence>MDERRERIKCNNEPAFTMYFLLTCLSIFRSLTSFCALLELLLRASFSPCISLALN</sequence>
<organism evidence="2">
    <name type="scientific">Homo sapiens</name>
    <name type="common">Human</name>
    <dbReference type="NCBI Taxonomy" id="9606"/>
    <lineage>
        <taxon>Eukaryota</taxon>
        <taxon>Metazoa</taxon>
        <taxon>Chordata</taxon>
        <taxon>Craniata</taxon>
        <taxon>Vertebrata</taxon>
        <taxon>Euteleostomi</taxon>
        <taxon>Mammalia</taxon>
        <taxon>Eutheria</taxon>
        <taxon>Euarchontoglires</taxon>
        <taxon>Primates</taxon>
        <taxon>Haplorrhini</taxon>
        <taxon>Catarrhini</taxon>
        <taxon>Hominidae</taxon>
        <taxon>Homo</taxon>
    </lineage>
</organism>
<protein>
    <submittedName>
        <fullName evidence="2">Alternative protein LZTFL1</fullName>
    </submittedName>
</protein>
<dbReference type="EMBL" id="HF584136">
    <property type="protein sequence ID" value="CCQ43633.1"/>
    <property type="molecule type" value="Genomic_DNA"/>
</dbReference>
<accession>L8EB17</accession>
<keyword evidence="1" id="KW-0472">Membrane</keyword>
<feature type="transmembrane region" description="Helical" evidence="1">
    <location>
        <begin position="20"/>
        <end position="42"/>
    </location>
</feature>
<evidence type="ECO:0000256" key="1">
    <source>
        <dbReference type="SAM" id="Phobius"/>
    </source>
</evidence>
<evidence type="ECO:0000313" key="2">
    <source>
        <dbReference type="EMBL" id="CCQ43633.1"/>
    </source>
</evidence>
<proteinExistence type="predicted"/>
<dbReference type="AlphaFoldDB" id="L8EB17"/>
<keyword evidence="1" id="KW-1133">Transmembrane helix</keyword>
<keyword evidence="1" id="KW-0812">Transmembrane</keyword>
<gene>
    <name evidence="2" type="primary">LZTFL1</name>
</gene>
<dbReference type="OrthoDB" id="313412at2759"/>